<dbReference type="PRINTS" id="PR00024">
    <property type="entry name" value="HOMEOBOX"/>
</dbReference>
<feature type="region of interest" description="Disordered" evidence="11">
    <location>
        <begin position="574"/>
        <end position="611"/>
    </location>
</feature>
<feature type="domain" description="Homeobox" evidence="12">
    <location>
        <begin position="337"/>
        <end position="397"/>
    </location>
</feature>
<feature type="compositionally biased region" description="Low complexity" evidence="11">
    <location>
        <begin position="1114"/>
        <end position="1154"/>
    </location>
</feature>
<dbReference type="InterPro" id="IPR009057">
    <property type="entry name" value="Homeodomain-like_sf"/>
</dbReference>
<evidence type="ECO:0000256" key="4">
    <source>
        <dbReference type="ARBA" id="ARBA00023125"/>
    </source>
</evidence>
<feature type="DNA-binding region" description="Homeobox" evidence="9">
    <location>
        <begin position="339"/>
        <end position="398"/>
    </location>
</feature>
<feature type="region of interest" description="Disordered" evidence="11">
    <location>
        <begin position="1213"/>
        <end position="1239"/>
    </location>
</feature>
<feature type="compositionally biased region" description="Basic residues" evidence="11">
    <location>
        <begin position="908"/>
        <end position="918"/>
    </location>
</feature>
<feature type="compositionally biased region" description="Low complexity" evidence="11">
    <location>
        <begin position="69"/>
        <end position="78"/>
    </location>
</feature>
<dbReference type="Gene3D" id="1.10.10.60">
    <property type="entry name" value="Homeodomain-like"/>
    <property type="match status" value="2"/>
</dbReference>
<reference evidence="13 14" key="1">
    <citation type="submission" date="2022-05" db="EMBL/GenBank/DDBJ databases">
        <title>A multi-omics perspective on studying reproductive biology in Daphnia sinensis.</title>
        <authorList>
            <person name="Jia J."/>
        </authorList>
    </citation>
    <scope>NUCLEOTIDE SEQUENCE [LARGE SCALE GENOMIC DNA]</scope>
    <source>
        <strain evidence="13 14">WSL</strain>
    </source>
</reference>
<feature type="DNA-binding region" description="Homeobox" evidence="9">
    <location>
        <begin position="965"/>
        <end position="1024"/>
    </location>
</feature>
<feature type="compositionally biased region" description="Basic and acidic residues" evidence="11">
    <location>
        <begin position="851"/>
        <end position="864"/>
    </location>
</feature>
<evidence type="ECO:0000256" key="3">
    <source>
        <dbReference type="ARBA" id="ARBA00023015"/>
    </source>
</evidence>
<keyword evidence="5 9" id="KW-0371">Homeobox</keyword>
<feature type="region of interest" description="Disordered" evidence="11">
    <location>
        <begin position="160"/>
        <end position="232"/>
    </location>
</feature>
<evidence type="ECO:0000313" key="14">
    <source>
        <dbReference type="Proteomes" id="UP000820818"/>
    </source>
</evidence>
<dbReference type="PANTHER" id="PTHR46110:SF3">
    <property type="entry name" value="HOMEOBOX PROTEIN HMX"/>
    <property type="match status" value="1"/>
</dbReference>
<keyword evidence="7 9" id="KW-0539">Nucleus</keyword>
<dbReference type="PROSITE" id="PS50071">
    <property type="entry name" value="HOMEOBOX_2"/>
    <property type="match status" value="2"/>
</dbReference>
<feature type="compositionally biased region" description="Low complexity" evidence="11">
    <location>
        <begin position="404"/>
        <end position="444"/>
    </location>
</feature>
<dbReference type="GO" id="GO:0000981">
    <property type="term" value="F:DNA-binding transcription factor activity, RNA polymerase II-specific"/>
    <property type="evidence" value="ECO:0007669"/>
    <property type="project" value="InterPro"/>
</dbReference>
<name>A0AAD5PXF1_9CRUS</name>
<dbReference type="InterPro" id="IPR001356">
    <property type="entry name" value="HD"/>
</dbReference>
<evidence type="ECO:0000256" key="10">
    <source>
        <dbReference type="RuleBase" id="RU000682"/>
    </source>
</evidence>
<keyword evidence="2" id="KW-0217">Developmental protein</keyword>
<evidence type="ECO:0000256" key="9">
    <source>
        <dbReference type="PROSITE-ProRule" id="PRU00108"/>
    </source>
</evidence>
<dbReference type="CDD" id="cd00086">
    <property type="entry name" value="homeodomain"/>
    <property type="match status" value="2"/>
</dbReference>
<feature type="domain" description="Homeobox" evidence="12">
    <location>
        <begin position="963"/>
        <end position="1023"/>
    </location>
</feature>
<feature type="compositionally biased region" description="Polar residues" evidence="11">
    <location>
        <begin position="1095"/>
        <end position="1113"/>
    </location>
</feature>
<keyword evidence="14" id="KW-1185">Reference proteome</keyword>
<dbReference type="Proteomes" id="UP000820818">
    <property type="component" value="Linkage Group LG3"/>
</dbReference>
<feature type="region of interest" description="Disordered" evidence="11">
    <location>
        <begin position="808"/>
        <end position="876"/>
    </location>
</feature>
<dbReference type="EMBL" id="WJBH02000003">
    <property type="protein sequence ID" value="KAI9561583.1"/>
    <property type="molecule type" value="Genomic_DNA"/>
</dbReference>
<dbReference type="SUPFAM" id="SSF46689">
    <property type="entry name" value="Homeodomain-like"/>
    <property type="match status" value="2"/>
</dbReference>
<sequence>MDATLPVDLRRFRPVVETSFKKIGIHQKMEAIIEGSEGRPYVAGMSKVSPPVACVQEESKAVRTEHHQPQQQQQQQQQRSLKFSVENILDPTKFTGHPQTMPPRLNNNIFQHPIQHIHHTLFNHPAHHPWVLPVNPAGLLHHHLHPHQLQNHVHHHMDVHSTSIESEDSLYDRSSDLESERSYRARSITSHKASSGDDDDDDGVEDDDDDCDDEEDDDDDEDTEVDMDDCDEVNDPAAVLIRLGNVTGDDLLATDGSNKMVAAAELLQQQMDAHQSDRKLDKKKKKKKKKKKNKKMKNLAMINSMGSDDNMKHSNGVGNGSCSSSNAGGDRGGSGGGKPRRARTAFTYEQLVALENKFKTTRYLSVCERLNLALQLSLTETQVKIWFQNRRTKWKKQNPGLDVNSPPSSSNQPGGHHQQQQHSPVYGQQQQQNQGNGAAGGQQNSPYSAGLVGSMMYNPHYLASAAALPFLLGNANVKRTLRYSSSPLWFFPRFVSNSLRKNIVRERQKKEKSSGIQMDSPSVMESIVGTANSRMASPTTASALPALLHLQVPPAGTTTAAKKSNFSISNLLATEEQKKTSDQGKHARLSDRDENSDTPAEINHQSKAVSDRIMIQPPSIGSPFINASALAHLAHLHHGSNAPTSSSSSNSNSAMTGWPDWLGTAGLGPDAHQSLWSRLGLLSHLSLRPSAHHPSAGSAAGTSPFPYGAGSPAEFASNLQHLQHLHSVQQQIAAAAAASSYWTSLKSSALSASGNGTPRDGPASMEHHHHLPSSWRYDQHGPPLSSSPLSLTGKAYNLAMSGMAAMDHANKSPIHPSSSTPSIAVNKRKRSSGSDDADDADRCHNSSASFNHDDDNFSDADSKIDVGGVDDTDDNNSVHYMMMEEEDGCCEATGSNADSDGEQDDHLHHHRHGHHHHNNNNNNGSKGKGCSSSSSATDAGHGQHQQLHNSSSGSGHSAGSNSKRKKKTRTVFSRSQVFQLESTFDMKRYLSSSERAGLAASLSLTETQVKIWFQNRRNKWKRQLAAELEAANMAANMAAAAAAGHQRIVRVPILYHENSGVTGNNNSTVNASSNMTSSGSSSSSAHHLRHPMGANTPTSVTPNSSGNNGQVNYSNNKSQSLPLLSPQQQQQQQQPNGNNNSSNGNMAAPSVSSSVASAQQQLPFSSLFYTHAAAAAAAAAAASLYNNSSSASSSGSSVGSISSTNQVAGVHHLHHHQHNAHHVTAAAGNSSRSPLSGMV</sequence>
<dbReference type="SMART" id="SM00389">
    <property type="entry name" value="HOX"/>
    <property type="match status" value="2"/>
</dbReference>
<keyword evidence="3" id="KW-0805">Transcription regulation</keyword>
<feature type="compositionally biased region" description="Basic and acidic residues" evidence="11">
    <location>
        <begin position="170"/>
        <end position="183"/>
    </location>
</feature>
<comment type="caution">
    <text evidence="13">The sequence shown here is derived from an EMBL/GenBank/DDBJ whole genome shotgun (WGS) entry which is preliminary data.</text>
</comment>
<organism evidence="13 14">
    <name type="scientific">Daphnia sinensis</name>
    <dbReference type="NCBI Taxonomy" id="1820382"/>
    <lineage>
        <taxon>Eukaryota</taxon>
        <taxon>Metazoa</taxon>
        <taxon>Ecdysozoa</taxon>
        <taxon>Arthropoda</taxon>
        <taxon>Crustacea</taxon>
        <taxon>Branchiopoda</taxon>
        <taxon>Diplostraca</taxon>
        <taxon>Cladocera</taxon>
        <taxon>Anomopoda</taxon>
        <taxon>Daphniidae</taxon>
        <taxon>Daphnia</taxon>
        <taxon>Daphnia similis group</taxon>
    </lineage>
</organism>
<dbReference type="AlphaFoldDB" id="A0AAD5PXF1"/>
<evidence type="ECO:0000259" key="12">
    <source>
        <dbReference type="PROSITE" id="PS50071"/>
    </source>
</evidence>
<keyword evidence="6" id="KW-0804">Transcription</keyword>
<feature type="region of interest" description="Disordered" evidence="11">
    <location>
        <begin position="396"/>
        <end position="445"/>
    </location>
</feature>
<evidence type="ECO:0000256" key="1">
    <source>
        <dbReference type="ARBA" id="ARBA00004123"/>
    </source>
</evidence>
<accession>A0AAD5PXF1</accession>
<feature type="region of interest" description="Disordered" evidence="11">
    <location>
        <begin position="890"/>
        <end position="971"/>
    </location>
</feature>
<comment type="similarity">
    <text evidence="8">Belongs to the HMX homeobox family.</text>
</comment>
<feature type="compositionally biased region" description="Polar residues" evidence="11">
    <location>
        <begin position="1059"/>
        <end position="1071"/>
    </location>
</feature>
<feature type="region of interest" description="Disordered" evidence="11">
    <location>
        <begin position="59"/>
        <end position="80"/>
    </location>
</feature>
<feature type="compositionally biased region" description="Low complexity" evidence="11">
    <location>
        <begin position="314"/>
        <end position="328"/>
    </location>
</feature>
<dbReference type="PROSITE" id="PS00027">
    <property type="entry name" value="HOMEOBOX_1"/>
    <property type="match status" value="2"/>
</dbReference>
<feature type="compositionally biased region" description="Low complexity" evidence="11">
    <location>
        <begin position="919"/>
        <end position="961"/>
    </location>
</feature>
<dbReference type="InterPro" id="IPR020479">
    <property type="entry name" value="HD_metazoa"/>
</dbReference>
<feature type="region of interest" description="Disordered" evidence="11">
    <location>
        <begin position="270"/>
        <end position="341"/>
    </location>
</feature>
<feature type="compositionally biased region" description="Acidic residues" evidence="11">
    <location>
        <begin position="196"/>
        <end position="232"/>
    </location>
</feature>
<dbReference type="GO" id="GO:0000977">
    <property type="term" value="F:RNA polymerase II transcription regulatory region sequence-specific DNA binding"/>
    <property type="evidence" value="ECO:0007669"/>
    <property type="project" value="TreeGrafter"/>
</dbReference>
<evidence type="ECO:0000256" key="7">
    <source>
        <dbReference type="ARBA" id="ARBA00023242"/>
    </source>
</evidence>
<evidence type="ECO:0000256" key="2">
    <source>
        <dbReference type="ARBA" id="ARBA00022473"/>
    </source>
</evidence>
<feature type="region of interest" description="Disordered" evidence="11">
    <location>
        <begin position="749"/>
        <end position="789"/>
    </location>
</feature>
<dbReference type="InterPro" id="IPR017970">
    <property type="entry name" value="Homeobox_CS"/>
</dbReference>
<keyword evidence="4 9" id="KW-0238">DNA-binding</keyword>
<evidence type="ECO:0000256" key="11">
    <source>
        <dbReference type="SAM" id="MobiDB-lite"/>
    </source>
</evidence>
<gene>
    <name evidence="13" type="ORF">GHT06_012542</name>
</gene>
<dbReference type="Pfam" id="PF00046">
    <property type="entry name" value="Homeodomain"/>
    <property type="match status" value="2"/>
</dbReference>
<evidence type="ECO:0000256" key="6">
    <source>
        <dbReference type="ARBA" id="ARBA00023163"/>
    </source>
</evidence>
<dbReference type="GO" id="GO:0005634">
    <property type="term" value="C:nucleus"/>
    <property type="evidence" value="ECO:0007669"/>
    <property type="project" value="UniProtKB-SubCell"/>
</dbReference>
<evidence type="ECO:0000256" key="8">
    <source>
        <dbReference type="ARBA" id="ARBA00038165"/>
    </source>
</evidence>
<dbReference type="InterPro" id="IPR051300">
    <property type="entry name" value="HMX_Homeobox_TF"/>
</dbReference>
<feature type="compositionally biased region" description="Basic residues" evidence="11">
    <location>
        <begin position="281"/>
        <end position="297"/>
    </location>
</feature>
<feature type="compositionally biased region" description="Low complexity" evidence="11">
    <location>
        <begin position="1072"/>
        <end position="1084"/>
    </location>
</feature>
<feature type="compositionally biased region" description="Basic and acidic residues" evidence="11">
    <location>
        <begin position="59"/>
        <end position="68"/>
    </location>
</feature>
<protein>
    <recommendedName>
        <fullName evidence="12">Homeobox domain-containing protein</fullName>
    </recommendedName>
</protein>
<evidence type="ECO:0000256" key="5">
    <source>
        <dbReference type="ARBA" id="ARBA00023155"/>
    </source>
</evidence>
<feature type="compositionally biased region" description="Basic and acidic residues" evidence="11">
    <location>
        <begin position="575"/>
        <end position="595"/>
    </location>
</feature>
<proteinExistence type="inferred from homology"/>
<feature type="compositionally biased region" description="Low complexity" evidence="11">
    <location>
        <begin position="812"/>
        <end position="823"/>
    </location>
</feature>
<comment type="subcellular location">
    <subcellularLocation>
        <location evidence="1 9 10">Nucleus</location>
    </subcellularLocation>
</comment>
<evidence type="ECO:0000313" key="13">
    <source>
        <dbReference type="EMBL" id="KAI9561583.1"/>
    </source>
</evidence>
<dbReference type="PANTHER" id="PTHR46110">
    <property type="entry name" value="HOMEOBOX PROTEIN HMX"/>
    <property type="match status" value="1"/>
</dbReference>
<feature type="compositionally biased region" description="Polar residues" evidence="11">
    <location>
        <begin position="1228"/>
        <end position="1239"/>
    </location>
</feature>
<dbReference type="FunFam" id="1.10.10.60:FF:000053">
    <property type="entry name" value="H6 family homeobox 2"/>
    <property type="match status" value="1"/>
</dbReference>
<feature type="region of interest" description="Disordered" evidence="11">
    <location>
        <begin position="1059"/>
        <end position="1154"/>
    </location>
</feature>